<protein>
    <submittedName>
        <fullName evidence="2">Uncharacterized protein</fullName>
    </submittedName>
</protein>
<keyword evidence="1" id="KW-1133">Transmembrane helix</keyword>
<evidence type="ECO:0000313" key="2">
    <source>
        <dbReference type="EMBL" id="PVH25222.1"/>
    </source>
</evidence>
<dbReference type="OrthoDB" id="741750at2"/>
<dbReference type="AlphaFoldDB" id="A0A2T8HIU1"/>
<sequence length="392" mass="44644">MKILSGKEEIYYLIRKVIEQFELRHEQKIICNTNRENYSAIAKELSAITVNLPYTARERQHQDYPEPSVLEQSVQYPHRKYDLTGGQIKDVYFGQVKKPRAHLVDACYIYLYGVGRLGFENDPSDPNLLLAEAHPEETVEKKTNESRRKFPIYLSGLLILFTGINIYLWISTGRAKTETIWTTYQPTAEEVDAVTGVWLYQTGAPQARSNEANRFRRYATNIVVIKQVGDRLMMQRHGATINHQGYVEFTSPGTLSIHSYVEKGKDGALINPSHSLAKLHPQDSIMYTISSTWSFESDDNNDIIGARNIYTKLGKGGMLHPIFNTPENAACHCKIVEWKRNDGSSERFNLTYETIQPGSLTEDLDESSLILRRPKSGVLLSKPAKNDESEHI</sequence>
<evidence type="ECO:0000313" key="3">
    <source>
        <dbReference type="Proteomes" id="UP000245627"/>
    </source>
</evidence>
<proteinExistence type="predicted"/>
<dbReference type="RefSeq" id="WP_116775811.1">
    <property type="nucleotide sequence ID" value="NZ_QDKG01000003.1"/>
</dbReference>
<keyword evidence="3" id="KW-1185">Reference proteome</keyword>
<name>A0A2T8HIU1_9SPHI</name>
<feature type="transmembrane region" description="Helical" evidence="1">
    <location>
        <begin position="150"/>
        <end position="170"/>
    </location>
</feature>
<keyword evidence="1" id="KW-0472">Membrane</keyword>
<comment type="caution">
    <text evidence="2">The sequence shown here is derived from an EMBL/GenBank/DDBJ whole genome shotgun (WGS) entry which is preliminary data.</text>
</comment>
<dbReference type="Proteomes" id="UP000245627">
    <property type="component" value="Unassembled WGS sequence"/>
</dbReference>
<keyword evidence="1" id="KW-0812">Transmembrane</keyword>
<reference evidence="2 3" key="1">
    <citation type="submission" date="2018-04" db="EMBL/GenBank/DDBJ databases">
        <title>Sphingobacterium cortibacter sp. nov.</title>
        <authorList>
            <person name="Li Y."/>
        </authorList>
    </citation>
    <scope>NUCLEOTIDE SEQUENCE [LARGE SCALE GENOMIC DNA]</scope>
    <source>
        <strain evidence="2 3">2c-3</strain>
    </source>
</reference>
<gene>
    <name evidence="2" type="ORF">DC487_09865</name>
</gene>
<accession>A0A2T8HIU1</accession>
<dbReference type="EMBL" id="QDKG01000003">
    <property type="protein sequence ID" value="PVH25222.1"/>
    <property type="molecule type" value="Genomic_DNA"/>
</dbReference>
<organism evidence="2 3">
    <name type="scientific">Sphingobacterium corticibacter</name>
    <dbReference type="NCBI Taxonomy" id="2171749"/>
    <lineage>
        <taxon>Bacteria</taxon>
        <taxon>Pseudomonadati</taxon>
        <taxon>Bacteroidota</taxon>
        <taxon>Sphingobacteriia</taxon>
        <taxon>Sphingobacteriales</taxon>
        <taxon>Sphingobacteriaceae</taxon>
        <taxon>Sphingobacterium</taxon>
    </lineage>
</organism>
<evidence type="ECO:0000256" key="1">
    <source>
        <dbReference type="SAM" id="Phobius"/>
    </source>
</evidence>